<evidence type="ECO:0000313" key="2">
    <source>
        <dbReference type="EMBL" id="SDX38474.1"/>
    </source>
</evidence>
<name>A0A1H3BAM9_9BACT</name>
<dbReference type="RefSeq" id="WP_092736970.1">
    <property type="nucleotide sequence ID" value="NZ_FNOV01000001.1"/>
</dbReference>
<dbReference type="OrthoDB" id="636130at2"/>
<organism evidence="2 3">
    <name type="scientific">Hymenobacter psychrophilus</name>
    <dbReference type="NCBI Taxonomy" id="651662"/>
    <lineage>
        <taxon>Bacteria</taxon>
        <taxon>Pseudomonadati</taxon>
        <taxon>Bacteroidota</taxon>
        <taxon>Cytophagia</taxon>
        <taxon>Cytophagales</taxon>
        <taxon>Hymenobacteraceae</taxon>
        <taxon>Hymenobacter</taxon>
    </lineage>
</organism>
<dbReference type="Gene3D" id="3.30.70.1430">
    <property type="entry name" value="Multidrug efflux transporter AcrB pore domain"/>
    <property type="match status" value="2"/>
</dbReference>
<dbReference type="PANTHER" id="PTHR32063:SF24">
    <property type="entry name" value="CATION EFFLUX SYSTEM (ACRB_ACRD_ACRF FAMILY)"/>
    <property type="match status" value="1"/>
</dbReference>
<feature type="transmembrane region" description="Helical" evidence="1">
    <location>
        <begin position="880"/>
        <end position="899"/>
    </location>
</feature>
<dbReference type="InterPro" id="IPR001036">
    <property type="entry name" value="Acrflvin-R"/>
</dbReference>
<dbReference type="STRING" id="651662.SAMN04488069_101203"/>
<evidence type="ECO:0000313" key="3">
    <source>
        <dbReference type="Proteomes" id="UP000199249"/>
    </source>
</evidence>
<feature type="transmembrane region" description="Helical" evidence="1">
    <location>
        <begin position="906"/>
        <end position="926"/>
    </location>
</feature>
<feature type="transmembrane region" description="Helical" evidence="1">
    <location>
        <begin position="932"/>
        <end position="953"/>
    </location>
</feature>
<feature type="transmembrane region" description="Helical" evidence="1">
    <location>
        <begin position="380"/>
        <end position="401"/>
    </location>
</feature>
<dbReference type="SUPFAM" id="SSF82866">
    <property type="entry name" value="Multidrug efflux transporter AcrB transmembrane domain"/>
    <property type="match status" value="2"/>
</dbReference>
<dbReference type="PRINTS" id="PR00702">
    <property type="entry name" value="ACRIFLAVINRP"/>
</dbReference>
<dbReference type="EMBL" id="FNOV01000001">
    <property type="protein sequence ID" value="SDX38474.1"/>
    <property type="molecule type" value="Genomic_DNA"/>
</dbReference>
<dbReference type="SUPFAM" id="SSF82693">
    <property type="entry name" value="Multidrug efflux transporter AcrB pore domain, PN1, PN2, PC1 and PC2 subdomains"/>
    <property type="match status" value="3"/>
</dbReference>
<accession>A0A1H3BAM9</accession>
<gene>
    <name evidence="2" type="ORF">SAMN04488069_101203</name>
</gene>
<proteinExistence type="predicted"/>
<keyword evidence="3" id="KW-1185">Reference proteome</keyword>
<feature type="transmembrane region" description="Helical" evidence="1">
    <location>
        <begin position="427"/>
        <end position="456"/>
    </location>
</feature>
<feature type="transmembrane region" description="Helical" evidence="1">
    <location>
        <begin position="462"/>
        <end position="485"/>
    </location>
</feature>
<dbReference type="AlphaFoldDB" id="A0A1H3BAM9"/>
<dbReference type="Gene3D" id="3.30.70.1320">
    <property type="entry name" value="Multidrug efflux transporter AcrB pore domain like"/>
    <property type="match status" value="1"/>
</dbReference>
<feature type="transmembrane region" description="Helical" evidence="1">
    <location>
        <begin position="1008"/>
        <end position="1027"/>
    </location>
</feature>
<dbReference type="GO" id="GO:0005886">
    <property type="term" value="C:plasma membrane"/>
    <property type="evidence" value="ECO:0007669"/>
    <property type="project" value="TreeGrafter"/>
</dbReference>
<dbReference type="GO" id="GO:0042910">
    <property type="term" value="F:xenobiotic transmembrane transporter activity"/>
    <property type="evidence" value="ECO:0007669"/>
    <property type="project" value="TreeGrafter"/>
</dbReference>
<dbReference type="Gene3D" id="3.30.2090.10">
    <property type="entry name" value="Multidrug efflux transporter AcrB TolC docking domain, DN and DC subdomains"/>
    <property type="match status" value="2"/>
</dbReference>
<dbReference type="SUPFAM" id="SSF82714">
    <property type="entry name" value="Multidrug efflux transporter AcrB TolC docking domain, DN and DC subdomains"/>
    <property type="match status" value="2"/>
</dbReference>
<dbReference type="PANTHER" id="PTHR32063">
    <property type="match status" value="1"/>
</dbReference>
<keyword evidence="1" id="KW-0472">Membrane</keyword>
<keyword evidence="1" id="KW-0812">Transmembrane</keyword>
<evidence type="ECO:0000256" key="1">
    <source>
        <dbReference type="SAM" id="Phobius"/>
    </source>
</evidence>
<protein>
    <submittedName>
        <fullName evidence="2">Multidrug efflux pump subunit AcrB</fullName>
    </submittedName>
</protein>
<dbReference type="Proteomes" id="UP000199249">
    <property type="component" value="Unassembled WGS sequence"/>
</dbReference>
<feature type="transmembrane region" description="Helical" evidence="1">
    <location>
        <begin position="353"/>
        <end position="374"/>
    </location>
</feature>
<dbReference type="Gene3D" id="3.30.70.1440">
    <property type="entry name" value="Multidrug efflux transporter AcrB pore domain"/>
    <property type="match status" value="1"/>
</dbReference>
<feature type="transmembrane region" description="Helical" evidence="1">
    <location>
        <begin position="548"/>
        <end position="566"/>
    </location>
</feature>
<feature type="transmembrane region" description="Helical" evidence="1">
    <location>
        <begin position="981"/>
        <end position="1002"/>
    </location>
</feature>
<feature type="transmembrane region" description="Helical" evidence="1">
    <location>
        <begin position="330"/>
        <end position="346"/>
    </location>
</feature>
<dbReference type="Pfam" id="PF00873">
    <property type="entry name" value="ACR_tran"/>
    <property type="match status" value="1"/>
</dbReference>
<sequence>MFQTYKAPIAVMLALALALGTLAYRRINVALFPEVTFPKVKVIADNGLQPVDRMMVTVTKPLENAIKQVPGLKLLRSTTSRGSCEISAFLDWGVDVVRSQQTIESRLNQIRADLPAGTQLSVERMNPAILPVMGYTLEAPGRSALELRKLALFTIKPFLSQVEGVSTVQVQGGRTKEFQVELQADQLAALGLTPTDVSAALGQTNFVQSNGYLTDYRRLYLTVTDATVSSRQDLENVVLRNDGRRIVRLADVATVQLGEQTEYTRVNANGHPAVLLSVLRQPDANVVLVSEGVRAQVAALQSGLPKGITLQPYYDQADFVAEVVRSVQDSLWIGLALALVVTALFLRSWRASLTILLTIPLALALTLAVLYFGLGYSLNIMTLGALAAAIGLMIDDAVVMVEQLHRVGEDHPDYTPGQIVNRSVQHLLPALVGSSLSTIVIFLPFALLGGVAGAYFKVLATTMVVALVCSFFVAWLGLPVLYLLLSGRAASLKLLAVSDVQEQAAGTNNRNEADSYQLTANSSIQKANSHQLTADSSKKWVRAVIRHPAYSIIGILGLMAVLWFVIPRLATGFLPEMDEGAIVLDYNSPPGTSVEQTDQMLRQAERLIGQVPEVASYSRRTGTQMGFFITEPNRGDYLIRLKTDRSRTTEEVIDDIRQRIEATQPALIIDFGQVIGDMLGDLMSTVQPIDIKVFGPDTQTRYRLAGQVAGLVEKTHGTADVFDGIVRMGPAVEVRPDARRLAQFGITALDFQSQLQTRLAGVVAGTVLEGEQLLNIRLRYPGGQRASLAEVRGQPIFVPGGQQHRLDELATVRVNAGDAELERENLQALTAVTARLNGRDLGTAMREIQQKLAREVPLPPGYFIQYGGSYAEQQQSFQELLTILGAACLLVFAVGLFLFRELRAAGLVLLVAVLGPAGGALALFLTNTPLNVGSYTGLIMVVGIIGENAIFTLQQFLEARQQLPIEQAIGYAIAARLRPKLMTALAAIAALLPLALGIGAGAQLHQPLAIAVIGGLLLALPLLLLVLPSLLRLAYQRAV</sequence>
<keyword evidence="1" id="KW-1133">Transmembrane helix</keyword>
<dbReference type="InterPro" id="IPR027463">
    <property type="entry name" value="AcrB_DN_DC_subdom"/>
</dbReference>
<reference evidence="3" key="1">
    <citation type="submission" date="2016-10" db="EMBL/GenBank/DDBJ databases">
        <authorList>
            <person name="Varghese N."/>
            <person name="Submissions S."/>
        </authorList>
    </citation>
    <scope>NUCLEOTIDE SEQUENCE [LARGE SCALE GENOMIC DNA]</scope>
    <source>
        <strain evidence="3">CGMCC 1.8975</strain>
    </source>
</reference>
<dbReference type="Gene3D" id="1.20.1640.10">
    <property type="entry name" value="Multidrug efflux transporter AcrB transmembrane domain"/>
    <property type="match status" value="2"/>
</dbReference>